<organism evidence="2 3">
    <name type="scientific">Coemansia aciculifera</name>
    <dbReference type="NCBI Taxonomy" id="417176"/>
    <lineage>
        <taxon>Eukaryota</taxon>
        <taxon>Fungi</taxon>
        <taxon>Fungi incertae sedis</taxon>
        <taxon>Zoopagomycota</taxon>
        <taxon>Kickxellomycotina</taxon>
        <taxon>Kickxellomycetes</taxon>
        <taxon>Kickxellales</taxon>
        <taxon>Kickxellaceae</taxon>
        <taxon>Coemansia</taxon>
    </lineage>
</organism>
<keyword evidence="3" id="KW-1185">Reference proteome</keyword>
<dbReference type="InterPro" id="IPR049192">
    <property type="entry name" value="DUF4246_C"/>
</dbReference>
<comment type="caution">
    <text evidence="2">The sequence shown here is derived from an EMBL/GenBank/DDBJ whole genome shotgun (WGS) entry which is preliminary data.</text>
</comment>
<dbReference type="InterPro" id="IPR025340">
    <property type="entry name" value="DUF4246"/>
</dbReference>
<dbReference type="AlphaFoldDB" id="A0A9W8IML6"/>
<gene>
    <name evidence="2" type="ORF">GGH94_004080</name>
</gene>
<evidence type="ECO:0000313" key="3">
    <source>
        <dbReference type="Proteomes" id="UP001140074"/>
    </source>
</evidence>
<evidence type="ECO:0000259" key="1">
    <source>
        <dbReference type="Pfam" id="PF14033"/>
    </source>
</evidence>
<dbReference type="Proteomes" id="UP001140074">
    <property type="component" value="Unassembled WGS sequence"/>
</dbReference>
<dbReference type="PANTHER" id="PTHR33119">
    <property type="entry name" value="IFI3P"/>
    <property type="match status" value="1"/>
</dbReference>
<dbReference type="PANTHER" id="PTHR33119:SF1">
    <property type="entry name" value="FE2OG DIOXYGENASE DOMAIN-CONTAINING PROTEIN"/>
    <property type="match status" value="1"/>
</dbReference>
<reference evidence="2" key="1">
    <citation type="submission" date="2022-07" db="EMBL/GenBank/DDBJ databases">
        <title>Phylogenomic reconstructions and comparative analyses of Kickxellomycotina fungi.</title>
        <authorList>
            <person name="Reynolds N.K."/>
            <person name="Stajich J.E."/>
            <person name="Barry K."/>
            <person name="Grigoriev I.V."/>
            <person name="Crous P."/>
            <person name="Smith M.E."/>
        </authorList>
    </citation>
    <scope>NUCLEOTIDE SEQUENCE</scope>
    <source>
        <strain evidence="2">RSA 476</strain>
    </source>
</reference>
<sequence length="603" mass="68591">MSSSTDINVLAPKLVSVDERIRSTLYPGAVYASCFNDLNTLSERRIRQMSGAIRARPNWVHKSQSAETIEIWKVEAQAQNLTDLEIDYVFAELSFYASLHSSGTNILLSAVDGVWLSDFVVDDETAKALREYAAILESMPAKDRDWRPNSNDRVLNLIDPSLYPLMYERSSVLSEPIASPLAALDLKSLGRFPVTREEWSNILNPATEVDKVKGSLDENVARVHRSSEDASDKKQRFYVADTSYNFNSNMFRSCQFCWLPAEFRVGSDGTTTIESYINNLHPRKHAALYPILGSIFSKLVPILEQVVTDLLHPRSFRVIVDSNKWYKSKDSEPEPDDTWTDDFDERHKQWKADRVFIHPQPEPFIVPDRPTTPYCLRGRRLQAIVKMCNIELSPENPECESEDWHVETMANERIIATGIYYYDVANVADCNIAFREKVSEDIDSEQDDWRGVGLAYGINEEDGDEYDGVPLTQNIGHIEIKQGRCIVFPSTYQHQASRLKLADPTKLGFCKTLVFYFVDPATRIPSTELVPPQQQSWWAESVLSTSPLSELPLLVKEGILAKVKAPMALDEAKKVRLELMAERREANRYASNSLFTCAFYIEN</sequence>
<accession>A0A9W8IML6</accession>
<dbReference type="Pfam" id="PF14033">
    <property type="entry name" value="DUF4246"/>
    <property type="match status" value="1"/>
</dbReference>
<protein>
    <recommendedName>
        <fullName evidence="1">DUF4246 domain-containing protein</fullName>
    </recommendedName>
</protein>
<name>A0A9W8IML6_9FUNG</name>
<dbReference type="EMBL" id="JANBUY010000153">
    <property type="protein sequence ID" value="KAJ2862746.1"/>
    <property type="molecule type" value="Genomic_DNA"/>
</dbReference>
<evidence type="ECO:0000313" key="2">
    <source>
        <dbReference type="EMBL" id="KAJ2862746.1"/>
    </source>
</evidence>
<feature type="domain" description="DUF4246" evidence="1">
    <location>
        <begin position="86"/>
        <end position="540"/>
    </location>
</feature>
<proteinExistence type="predicted"/>